<feature type="non-terminal residue" evidence="1">
    <location>
        <position position="153"/>
    </location>
</feature>
<keyword evidence="2" id="KW-1185">Reference proteome</keyword>
<proteinExistence type="predicted"/>
<comment type="caution">
    <text evidence="1">The sequence shown here is derived from an EMBL/GenBank/DDBJ whole genome shotgun (WGS) entry which is preliminary data.</text>
</comment>
<evidence type="ECO:0000313" key="2">
    <source>
        <dbReference type="Proteomes" id="UP000276834"/>
    </source>
</evidence>
<dbReference type="EMBL" id="QUSF01000133">
    <property type="protein sequence ID" value="RLV90006.1"/>
    <property type="molecule type" value="Genomic_DNA"/>
</dbReference>
<gene>
    <name evidence="1" type="ORF">DV515_00014597</name>
</gene>
<name>A0A3L8RXJ5_CHLGU</name>
<protein>
    <submittedName>
        <fullName evidence="1">Uncharacterized protein</fullName>
    </submittedName>
</protein>
<accession>A0A3L8RXJ5</accession>
<sequence>MGRERTRPPQSSAFSPENFYTLSMLRFCRKHRSANRRVAGTPSCPRPTQLPCPWHPALLHGQGHTTSLPQNAGARLQQVSERLPTEPDVSWQEPLASRAPVCSPAQQLHSLPSQSLLCPGAGRALLAEKNVLVLRKEPRATVCSWGGMERSPT</sequence>
<reference evidence="1 2" key="1">
    <citation type="journal article" date="2018" name="Proc. R. Soc. B">
        <title>A non-coding region near Follistatin controls head colour polymorphism in the Gouldian finch.</title>
        <authorList>
            <person name="Toomey M.B."/>
            <person name="Marques C.I."/>
            <person name="Andrade P."/>
            <person name="Araujo P.M."/>
            <person name="Sabatino S."/>
            <person name="Gazda M.A."/>
            <person name="Afonso S."/>
            <person name="Lopes R.J."/>
            <person name="Corbo J.C."/>
            <person name="Carneiro M."/>
        </authorList>
    </citation>
    <scope>NUCLEOTIDE SEQUENCE [LARGE SCALE GENOMIC DNA]</scope>
    <source>
        <strain evidence="1">Red01</strain>
        <tissue evidence="1">Muscle</tissue>
    </source>
</reference>
<evidence type="ECO:0000313" key="1">
    <source>
        <dbReference type="EMBL" id="RLV90006.1"/>
    </source>
</evidence>
<organism evidence="1 2">
    <name type="scientific">Chloebia gouldiae</name>
    <name type="common">Gouldian finch</name>
    <name type="synonym">Erythrura gouldiae</name>
    <dbReference type="NCBI Taxonomy" id="44316"/>
    <lineage>
        <taxon>Eukaryota</taxon>
        <taxon>Metazoa</taxon>
        <taxon>Chordata</taxon>
        <taxon>Craniata</taxon>
        <taxon>Vertebrata</taxon>
        <taxon>Euteleostomi</taxon>
        <taxon>Archelosauria</taxon>
        <taxon>Archosauria</taxon>
        <taxon>Dinosauria</taxon>
        <taxon>Saurischia</taxon>
        <taxon>Theropoda</taxon>
        <taxon>Coelurosauria</taxon>
        <taxon>Aves</taxon>
        <taxon>Neognathae</taxon>
        <taxon>Neoaves</taxon>
        <taxon>Telluraves</taxon>
        <taxon>Australaves</taxon>
        <taxon>Passeriformes</taxon>
        <taxon>Passeroidea</taxon>
        <taxon>Passeridae</taxon>
        <taxon>Chloebia</taxon>
    </lineage>
</organism>
<dbReference type="Proteomes" id="UP000276834">
    <property type="component" value="Unassembled WGS sequence"/>
</dbReference>
<dbReference type="AlphaFoldDB" id="A0A3L8RXJ5"/>